<feature type="modified residue" description="4-aspartylphosphate" evidence="6">
    <location>
        <position position="54"/>
    </location>
</feature>
<dbReference type="CDD" id="cd01949">
    <property type="entry name" value="GGDEF"/>
    <property type="match status" value="1"/>
</dbReference>
<keyword evidence="5" id="KW-0804">Transcription</keyword>
<evidence type="ECO:0000259" key="8">
    <source>
        <dbReference type="PROSITE" id="PS50887"/>
    </source>
</evidence>
<dbReference type="EMBL" id="CP031165">
    <property type="protein sequence ID" value="AXV06496.1"/>
    <property type="molecule type" value="Genomic_DNA"/>
</dbReference>
<dbReference type="SUPFAM" id="SSF55073">
    <property type="entry name" value="Nucleotide cyclase"/>
    <property type="match status" value="1"/>
</dbReference>
<dbReference type="InterPro" id="IPR029787">
    <property type="entry name" value="Nucleotide_cyclase"/>
</dbReference>
<protein>
    <submittedName>
        <fullName evidence="9">DNA-binding response regulator mtrA</fullName>
    </submittedName>
</protein>
<dbReference type="Gene3D" id="3.30.70.270">
    <property type="match status" value="1"/>
</dbReference>
<keyword evidence="1 6" id="KW-0597">Phosphoprotein</keyword>
<dbReference type="SUPFAM" id="SSF52172">
    <property type="entry name" value="CheY-like"/>
    <property type="match status" value="1"/>
</dbReference>
<reference evidence="9 10" key="1">
    <citation type="submission" date="2018-09" db="EMBL/GenBank/DDBJ databases">
        <title>Complete genome sequence of Euzebya sp. DY32-46 isolated from seawater of Pacific Ocean.</title>
        <authorList>
            <person name="Xu L."/>
            <person name="Wu Y.-H."/>
            <person name="Xu X.-W."/>
        </authorList>
    </citation>
    <scope>NUCLEOTIDE SEQUENCE [LARGE SCALE GENOMIC DNA]</scope>
    <source>
        <strain evidence="9 10">DY32-46</strain>
    </source>
</reference>
<evidence type="ECO:0000256" key="3">
    <source>
        <dbReference type="ARBA" id="ARBA00023015"/>
    </source>
</evidence>
<evidence type="ECO:0000256" key="2">
    <source>
        <dbReference type="ARBA" id="ARBA00023012"/>
    </source>
</evidence>
<dbReference type="GO" id="GO:0000976">
    <property type="term" value="F:transcription cis-regulatory region binding"/>
    <property type="evidence" value="ECO:0007669"/>
    <property type="project" value="TreeGrafter"/>
</dbReference>
<dbReference type="PANTHER" id="PTHR48111:SF1">
    <property type="entry name" value="TWO-COMPONENT RESPONSE REGULATOR ORR33"/>
    <property type="match status" value="1"/>
</dbReference>
<dbReference type="InterPro" id="IPR043128">
    <property type="entry name" value="Rev_trsase/Diguanyl_cyclase"/>
</dbReference>
<sequence>MTADRILVVDNEADIRRFIEVNLRLEGFEVVSAPDGEEGLAAAFEVDPSLVLLDVMMPGIDGIEVCRRLRADPRTSHVPVILLTAKSMTVDKVVGLAAGADDYVLKPFDPMELVARVRTTMRRAADLRGASPLTGLPGNHRIEGEIARRLDQGQDIAVAYVDLNNFKAYNDHYGFLEGDKVIQATAQVLRDVLTGTAYAEAFLGHIGGDDFVMLFDPVQADDVCSESIRRFDEMIPTLYAPEDRERGYLELRDRRGEMRRFGLVSIAIGVTTNAHRTFLDHRDIVAVATEMKTHVKSAHPDTSAYALDGRTG</sequence>
<evidence type="ECO:0000313" key="10">
    <source>
        <dbReference type="Proteomes" id="UP000264006"/>
    </source>
</evidence>
<keyword evidence="2" id="KW-0902">Two-component regulatory system</keyword>
<keyword evidence="4 9" id="KW-0238">DNA-binding</keyword>
<keyword evidence="3" id="KW-0805">Transcription regulation</keyword>
<dbReference type="GO" id="GO:0000156">
    <property type="term" value="F:phosphorelay response regulator activity"/>
    <property type="evidence" value="ECO:0007669"/>
    <property type="project" value="TreeGrafter"/>
</dbReference>
<dbReference type="InterPro" id="IPR001789">
    <property type="entry name" value="Sig_transdc_resp-reg_receiver"/>
</dbReference>
<keyword evidence="10" id="KW-1185">Reference proteome</keyword>
<dbReference type="InterPro" id="IPR039420">
    <property type="entry name" value="WalR-like"/>
</dbReference>
<dbReference type="Proteomes" id="UP000264006">
    <property type="component" value="Chromosome"/>
</dbReference>
<proteinExistence type="predicted"/>
<feature type="domain" description="Response regulatory" evidence="7">
    <location>
        <begin position="5"/>
        <end position="121"/>
    </location>
</feature>
<dbReference type="Pfam" id="PF00072">
    <property type="entry name" value="Response_reg"/>
    <property type="match status" value="1"/>
</dbReference>
<gene>
    <name evidence="9" type="ORF">DVS28_a1805</name>
</gene>
<dbReference type="Pfam" id="PF00990">
    <property type="entry name" value="GGDEF"/>
    <property type="match status" value="1"/>
</dbReference>
<evidence type="ECO:0000256" key="5">
    <source>
        <dbReference type="ARBA" id="ARBA00023163"/>
    </source>
</evidence>
<dbReference type="Gene3D" id="3.40.50.2300">
    <property type="match status" value="1"/>
</dbReference>
<organism evidence="9 10">
    <name type="scientific">Euzebya pacifica</name>
    <dbReference type="NCBI Taxonomy" id="1608957"/>
    <lineage>
        <taxon>Bacteria</taxon>
        <taxon>Bacillati</taxon>
        <taxon>Actinomycetota</taxon>
        <taxon>Nitriliruptoria</taxon>
        <taxon>Euzebyales</taxon>
    </lineage>
</organism>
<dbReference type="PROSITE" id="PS50110">
    <property type="entry name" value="RESPONSE_REGULATORY"/>
    <property type="match status" value="1"/>
</dbReference>
<dbReference type="AlphaFoldDB" id="A0A346XW99"/>
<evidence type="ECO:0000256" key="4">
    <source>
        <dbReference type="ARBA" id="ARBA00023125"/>
    </source>
</evidence>
<evidence type="ECO:0000256" key="6">
    <source>
        <dbReference type="PROSITE-ProRule" id="PRU00169"/>
    </source>
</evidence>
<dbReference type="NCBIfam" id="TIGR00254">
    <property type="entry name" value="GGDEF"/>
    <property type="match status" value="1"/>
</dbReference>
<name>A0A346XW99_9ACTN</name>
<dbReference type="PROSITE" id="PS50887">
    <property type="entry name" value="GGDEF"/>
    <property type="match status" value="1"/>
</dbReference>
<dbReference type="KEGG" id="euz:DVS28_a1805"/>
<dbReference type="GO" id="GO:0006355">
    <property type="term" value="P:regulation of DNA-templated transcription"/>
    <property type="evidence" value="ECO:0007669"/>
    <property type="project" value="TreeGrafter"/>
</dbReference>
<dbReference type="PANTHER" id="PTHR48111">
    <property type="entry name" value="REGULATOR OF RPOS"/>
    <property type="match status" value="1"/>
</dbReference>
<dbReference type="SMART" id="SM00448">
    <property type="entry name" value="REC"/>
    <property type="match status" value="1"/>
</dbReference>
<evidence type="ECO:0000313" key="9">
    <source>
        <dbReference type="EMBL" id="AXV06496.1"/>
    </source>
</evidence>
<dbReference type="GO" id="GO:0005829">
    <property type="term" value="C:cytosol"/>
    <property type="evidence" value="ECO:0007669"/>
    <property type="project" value="TreeGrafter"/>
</dbReference>
<feature type="domain" description="GGDEF" evidence="8">
    <location>
        <begin position="154"/>
        <end position="312"/>
    </location>
</feature>
<dbReference type="InterPro" id="IPR011006">
    <property type="entry name" value="CheY-like_superfamily"/>
</dbReference>
<dbReference type="FunFam" id="3.40.50.2300:FF:000001">
    <property type="entry name" value="DNA-binding response regulator PhoB"/>
    <property type="match status" value="1"/>
</dbReference>
<dbReference type="Gene3D" id="6.10.250.690">
    <property type="match status" value="1"/>
</dbReference>
<evidence type="ECO:0000256" key="1">
    <source>
        <dbReference type="ARBA" id="ARBA00022553"/>
    </source>
</evidence>
<accession>A0A346XW99</accession>
<evidence type="ECO:0000259" key="7">
    <source>
        <dbReference type="PROSITE" id="PS50110"/>
    </source>
</evidence>
<dbReference type="InterPro" id="IPR000160">
    <property type="entry name" value="GGDEF_dom"/>
</dbReference>
<dbReference type="RefSeq" id="WP_216826496.1">
    <property type="nucleotide sequence ID" value="NZ_CP031165.1"/>
</dbReference>
<dbReference type="SMART" id="SM00267">
    <property type="entry name" value="GGDEF"/>
    <property type="match status" value="1"/>
</dbReference>
<dbReference type="GO" id="GO:0032993">
    <property type="term" value="C:protein-DNA complex"/>
    <property type="evidence" value="ECO:0007669"/>
    <property type="project" value="TreeGrafter"/>
</dbReference>